<dbReference type="SUPFAM" id="SSF53649">
    <property type="entry name" value="Alkaline phosphatase-like"/>
    <property type="match status" value="1"/>
</dbReference>
<dbReference type="PANTHER" id="PTHR43751">
    <property type="entry name" value="SULFATASE"/>
    <property type="match status" value="1"/>
</dbReference>
<dbReference type="InterPro" id="IPR052701">
    <property type="entry name" value="GAG_Ulvan_Degrading_Sulfatases"/>
</dbReference>
<organism evidence="2 3">
    <name type="scientific">Halovenus rubra</name>
    <dbReference type="NCBI Taxonomy" id="869890"/>
    <lineage>
        <taxon>Archaea</taxon>
        <taxon>Methanobacteriati</taxon>
        <taxon>Methanobacteriota</taxon>
        <taxon>Stenosarchaea group</taxon>
        <taxon>Halobacteria</taxon>
        <taxon>Halobacteriales</taxon>
        <taxon>Haloarculaceae</taxon>
        <taxon>Halovenus</taxon>
    </lineage>
</organism>
<dbReference type="PANTHER" id="PTHR43751:SF3">
    <property type="entry name" value="SULFATASE N-TERMINAL DOMAIN-CONTAINING PROTEIN"/>
    <property type="match status" value="1"/>
</dbReference>
<evidence type="ECO:0000313" key="2">
    <source>
        <dbReference type="EMBL" id="MFC7127668.1"/>
    </source>
</evidence>
<protein>
    <submittedName>
        <fullName evidence="2">Sulfatase</fullName>
    </submittedName>
</protein>
<dbReference type="EMBL" id="JBHSZQ010000051">
    <property type="protein sequence ID" value="MFC7127668.1"/>
    <property type="molecule type" value="Genomic_DNA"/>
</dbReference>
<evidence type="ECO:0000259" key="1">
    <source>
        <dbReference type="Pfam" id="PF00884"/>
    </source>
</evidence>
<feature type="domain" description="Sulfatase N-terminal" evidence="1">
    <location>
        <begin position="6"/>
        <end position="351"/>
    </location>
</feature>
<accession>A0ABD5XF05</accession>
<dbReference type="AlphaFoldDB" id="A0ABD5XF05"/>
<reference evidence="2 3" key="1">
    <citation type="journal article" date="2014" name="Int. J. Syst. Evol. Microbiol.">
        <title>Complete genome sequence of Corynebacterium casei LMG S-19264T (=DSM 44701T), isolated from a smear-ripened cheese.</title>
        <authorList>
            <consortium name="US DOE Joint Genome Institute (JGI-PGF)"/>
            <person name="Walter F."/>
            <person name="Albersmeier A."/>
            <person name="Kalinowski J."/>
            <person name="Ruckert C."/>
        </authorList>
    </citation>
    <scope>NUCLEOTIDE SEQUENCE [LARGE SCALE GENOMIC DNA]</scope>
    <source>
        <strain evidence="2 3">CGMCC 4.7215</strain>
    </source>
</reference>
<gene>
    <name evidence="2" type="ORF">ACFQJ7_16865</name>
</gene>
<dbReference type="CDD" id="cd16148">
    <property type="entry name" value="sulfatase_like"/>
    <property type="match status" value="1"/>
</dbReference>
<dbReference type="Gene3D" id="3.40.720.10">
    <property type="entry name" value="Alkaline Phosphatase, subunit A"/>
    <property type="match status" value="1"/>
</dbReference>
<dbReference type="Proteomes" id="UP001596414">
    <property type="component" value="Unassembled WGS sequence"/>
</dbReference>
<name>A0ABD5XF05_9EURY</name>
<proteinExistence type="predicted"/>
<dbReference type="InterPro" id="IPR000917">
    <property type="entry name" value="Sulfatase_N"/>
</dbReference>
<evidence type="ECO:0000313" key="3">
    <source>
        <dbReference type="Proteomes" id="UP001596414"/>
    </source>
</evidence>
<sequence length="490" mass="55806">MNEEKPNIVFIVMDTARADAFLQRETDLTPNIDAIAADGISYSRAFSVSPWTLPSHASLFTGTTPSKHGAHAGHKQLENEQRLLPEVLSEAGYRTVGISNNTWISEEFGFARGFDVFRKNWQYIQSDVDLGKVARAREGVDKLRGVAYKILDGNPVVNVANAVYGQLVRKQAKDDGAQSTNDWIRDWLAQRDTELPFFLFVNYLEPHLEYRPPREYVEPLLPEQVSYEEAMEVNQDAWRYIAQQVEMDEADFEILEALYRAEISYLDQQIGELQEYLKNEDEWEETIFVVTGDHGENIGDHGLMDHQYGLYDTLLHIPLIINGGGFAGGTTIDELVQLPDLAPTLLDAADIDAPQFRKQMLAKSFHPQSETEPRDFVVAEYMAPQPSMEALEKRVGDLPDTVYDYNRSLRALRSDRWKLIRGSDDSMKLFDLKNDPDETSNIARTEDELREELNGELDGWLDSFEQANYSGTVEMQEGTKEQLEDLGYLQ</sequence>
<dbReference type="Pfam" id="PF00884">
    <property type="entry name" value="Sulfatase"/>
    <property type="match status" value="1"/>
</dbReference>
<dbReference type="InterPro" id="IPR017850">
    <property type="entry name" value="Alkaline_phosphatase_core_sf"/>
</dbReference>
<comment type="caution">
    <text evidence="2">The sequence shown here is derived from an EMBL/GenBank/DDBJ whole genome shotgun (WGS) entry which is preliminary data.</text>
</comment>
<dbReference type="RefSeq" id="WP_267635734.1">
    <property type="nucleotide sequence ID" value="NZ_JAODIY010000001.1"/>
</dbReference>